<evidence type="ECO:0000313" key="3">
    <source>
        <dbReference type="Proteomes" id="UP000032141"/>
    </source>
</evidence>
<dbReference type="AlphaFoldDB" id="A0A0D3ANK0"/>
<dbReference type="OMA" id="ILCRVGI"/>
<reference evidence="2 3" key="1">
    <citation type="journal article" date="2014" name="Genome Biol.">
        <title>Transcriptome and methylome profiling reveals relics of genome dominance in the mesopolyploid Brassica oleracea.</title>
        <authorList>
            <person name="Parkin I.A."/>
            <person name="Koh C."/>
            <person name="Tang H."/>
            <person name="Robinson S.J."/>
            <person name="Kagale S."/>
            <person name="Clarke W.E."/>
            <person name="Town C.D."/>
            <person name="Nixon J."/>
            <person name="Krishnakumar V."/>
            <person name="Bidwell S.L."/>
            <person name="Denoeud F."/>
            <person name="Belcram H."/>
            <person name="Links M.G."/>
            <person name="Just J."/>
            <person name="Clarke C."/>
            <person name="Bender T."/>
            <person name="Huebert T."/>
            <person name="Mason A.S."/>
            <person name="Pires J.C."/>
            <person name="Barker G."/>
            <person name="Moore J."/>
            <person name="Walley P.G."/>
            <person name="Manoli S."/>
            <person name="Batley J."/>
            <person name="Edwards D."/>
            <person name="Nelson M.N."/>
            <person name="Wang X."/>
            <person name="Paterson A.H."/>
            <person name="King G."/>
            <person name="Bancroft I."/>
            <person name="Chalhoub B."/>
            <person name="Sharpe A.G."/>
        </authorList>
    </citation>
    <scope>NUCLEOTIDE SEQUENCE</scope>
    <source>
        <strain evidence="2 3">cv. TO1000</strain>
    </source>
</reference>
<evidence type="ECO:0000313" key="2">
    <source>
        <dbReference type="EnsemblPlants" id="Bo2g055550.1"/>
    </source>
</evidence>
<dbReference type="Proteomes" id="UP000032141">
    <property type="component" value="Chromosome C2"/>
</dbReference>
<dbReference type="Gramene" id="Bo2g055550.1">
    <property type="protein sequence ID" value="Bo2g055550.1"/>
    <property type="gene ID" value="Bo2g055550"/>
</dbReference>
<keyword evidence="1" id="KW-1133">Transmembrane helix</keyword>
<evidence type="ECO:0000256" key="1">
    <source>
        <dbReference type="SAM" id="Phobius"/>
    </source>
</evidence>
<accession>A0A0D3ANK0</accession>
<feature type="transmembrane region" description="Helical" evidence="1">
    <location>
        <begin position="52"/>
        <end position="75"/>
    </location>
</feature>
<dbReference type="EnsemblPlants" id="Bo2g055550.1">
    <property type="protein sequence ID" value="Bo2g055550.1"/>
    <property type="gene ID" value="Bo2g055550"/>
</dbReference>
<keyword evidence="3" id="KW-1185">Reference proteome</keyword>
<proteinExistence type="predicted"/>
<keyword evidence="1" id="KW-0472">Membrane</keyword>
<reference evidence="2" key="2">
    <citation type="submission" date="2015-03" db="UniProtKB">
        <authorList>
            <consortium name="EnsemblPlants"/>
        </authorList>
    </citation>
    <scope>IDENTIFICATION</scope>
</reference>
<protein>
    <submittedName>
        <fullName evidence="2">Uncharacterized protein</fullName>
    </submittedName>
</protein>
<name>A0A0D3ANK0_BRAOL</name>
<sequence length="109" mass="12169">MASNLTVSFSLLKPEIRIYLIEGVICSLLLVSLSVGEAILCRVGISLKSWDCCLCLVLAVIVSSFQPKLVIWVRLCDIFSLWRYLLDLSLVLYGYGVRIAQDICSLVQL</sequence>
<organism evidence="2 3">
    <name type="scientific">Brassica oleracea var. oleracea</name>
    <dbReference type="NCBI Taxonomy" id="109376"/>
    <lineage>
        <taxon>Eukaryota</taxon>
        <taxon>Viridiplantae</taxon>
        <taxon>Streptophyta</taxon>
        <taxon>Embryophyta</taxon>
        <taxon>Tracheophyta</taxon>
        <taxon>Spermatophyta</taxon>
        <taxon>Magnoliopsida</taxon>
        <taxon>eudicotyledons</taxon>
        <taxon>Gunneridae</taxon>
        <taxon>Pentapetalae</taxon>
        <taxon>rosids</taxon>
        <taxon>malvids</taxon>
        <taxon>Brassicales</taxon>
        <taxon>Brassicaceae</taxon>
        <taxon>Brassiceae</taxon>
        <taxon>Brassica</taxon>
    </lineage>
</organism>
<feature type="transmembrane region" description="Helical" evidence="1">
    <location>
        <begin position="16"/>
        <end position="40"/>
    </location>
</feature>
<keyword evidence="1" id="KW-0812">Transmembrane</keyword>
<dbReference type="HOGENOM" id="CLU_2187578_0_0_1"/>